<comment type="caution">
    <text evidence="1">The sequence shown here is derived from an EMBL/GenBank/DDBJ whole genome shotgun (WGS) entry which is preliminary data.</text>
</comment>
<sequence>MTDTLDITSIVESLTVEEKIQLLAGAALFETAAIPQKGVPGIKFTDGPNGTRGPAMDGNTTAACFPAACSIAASFDPELARRIGYALGEEALGKGASCLLAPTVCIHRHPLGGRNFESYSEDPFLSGKLAAKMIAGVQSHGIAATIKHFVANEQETARFTVNETISERALREIYLRPFEIAIKESKPWAVMTAYNHVNGVHCDASNWLLQDVLRGEWGWQGLVLSDWGGTNTVAESLKAGLDLEMPGPPRVRKTASVIAALDSGELAMKDLDERVRTLLGFLKQVGAFSRTLTPSPKAIDRPEHRALIREAGARGIVLLKNEGSLLPLTPAKVEGKTIALIGLAKDALAHGGGSAAVNAHYKITPWQGLQASLGDRVKLVYAKGTPRERLLTPLSKDGQNGQVLGLDGQPGFSRIFYEKDGVTEVSTLHGYSTSSYSALGSQESLWKVLEIIGDFTPKETGEHYFAFSGVGTTEITIDDKPIASQRGVCSDPMGVFFGAANEEEFRVHLTADRPHRLKIRSAPPVNVGLEILEGRTAVRMGFSLQSDHDADLVGEAASVASKADFAIIFTGHDPQWETEGRDQDSFHLPRNGSQDALVSAVAAANSKTVVVNSTGVAVAMPWLEQVPSVLQAWFPGQECGNAIADVVTGAVNPEGRLPVNFPSRIEDAPAHGNFPGVEVAGRLEVEYAEDVFVGYRHYDRVEAKKLNFAFGHGLSYTTFDYSPMQIDRSGSETHTVRLTVQNTGNTEGASVVQLYVGKDGAVGENQVIKSLAGFAKVRLGPGQSEHVQIEVKWRDFASFNQTTRTWVVDGGLYNFVLGQSASHCLQTVSVDIEATSWELHKA</sequence>
<reference evidence="1" key="1">
    <citation type="submission" date="2022-11" db="EMBL/GenBank/DDBJ databases">
        <title>Genome Sequence of Boeremia exigua.</title>
        <authorList>
            <person name="Buettner E."/>
        </authorList>
    </citation>
    <scope>NUCLEOTIDE SEQUENCE</scope>
    <source>
        <strain evidence="1">CU02</strain>
    </source>
</reference>
<dbReference type="EMBL" id="JAPHNI010000047">
    <property type="protein sequence ID" value="KAJ8117588.1"/>
    <property type="molecule type" value="Genomic_DNA"/>
</dbReference>
<evidence type="ECO:0000313" key="2">
    <source>
        <dbReference type="Proteomes" id="UP001153331"/>
    </source>
</evidence>
<evidence type="ECO:0000313" key="1">
    <source>
        <dbReference type="EMBL" id="KAJ8117588.1"/>
    </source>
</evidence>
<organism evidence="1 2">
    <name type="scientific">Boeremia exigua</name>
    <dbReference type="NCBI Taxonomy" id="749465"/>
    <lineage>
        <taxon>Eukaryota</taxon>
        <taxon>Fungi</taxon>
        <taxon>Dikarya</taxon>
        <taxon>Ascomycota</taxon>
        <taxon>Pezizomycotina</taxon>
        <taxon>Dothideomycetes</taxon>
        <taxon>Pleosporomycetidae</taxon>
        <taxon>Pleosporales</taxon>
        <taxon>Pleosporineae</taxon>
        <taxon>Didymellaceae</taxon>
        <taxon>Boeremia</taxon>
    </lineage>
</organism>
<proteinExistence type="predicted"/>
<protein>
    <submittedName>
        <fullName evidence="1">Uncharacterized protein</fullName>
    </submittedName>
</protein>
<name>A0ACC2IQW3_9PLEO</name>
<dbReference type="Proteomes" id="UP001153331">
    <property type="component" value="Unassembled WGS sequence"/>
</dbReference>
<accession>A0ACC2IQW3</accession>
<keyword evidence="2" id="KW-1185">Reference proteome</keyword>
<gene>
    <name evidence="1" type="ORF">OPT61_g1245</name>
</gene>